<name>A0A4P9WN15_9FUNG</name>
<evidence type="ECO:0000256" key="1">
    <source>
        <dbReference type="SAM" id="MobiDB-lite"/>
    </source>
</evidence>
<sequence>MEATVASVQKPRDLHESHCGVGRRALHVLHLRSIHAIAGRPSITGTIYCFAPNLPSSAWRFKESQIYPSRFMRKFRERPEEDQNEQQKQRAAAHRYAEKLAKETEKRRKAALEKLRTERRVKEAIMEKKRKIREENENRRPSQSFLACSRQTSGQNREAQYSTSSIAGLLTKNRNHIALGTTRIKTTASAQTFNRPSAAPVFIPESRAKAPQPSASASIQSWQDTFVLDSKGSESETGSDVFYGWKRSRSPRGADTWSSSAGTGETRASFRSHRGYVVVDDHSVRVVKGKDVEIHDSTSSSSRIASPRASSALDPRPRSSRLRTVPSARAYSTHETPPLSEGREDNIVGLSLPIDDIVQAEGEDMDGFSSFRAYGRDPQEGWTKSSRSTSRCSEIDDPVELAGLGFQRAEEWKRPPWVGPKSPSTKFGSATCRDSEDEEEKESKLQETSYFGFTPKVEGPPQEDLPRTGSTFMLAAGMQESPSHEGFPVNASQTPGLIRTNGSPSNEPGGRIEGARPKRPGSAVKSISFAPHSEIFESTSCANLRNQYEVGSLSLRRVSSSAVLRNPASVPIRPNALVPKPPLPMLVQPLPFTTSTESITSKDGPELSPVLRSDAVAQTESAPLSHILSSPKSTRAARNASTLRPTAAPERLLPNALMQIMRKDRLASTTLGLGAPRPLPVRRHRSAEHLPSACLAPSRIPRWSSAPVSLRPVVLPNILKTGDRVKFLRAVTYIEISLLLANFPEQAYTYDAAIARLKVIFRYTREVYAFYDLHCHRQLGSGRITFGKRRSPSS</sequence>
<dbReference type="Proteomes" id="UP000269721">
    <property type="component" value="Unassembled WGS sequence"/>
</dbReference>
<dbReference type="EMBL" id="KZ993882">
    <property type="protein sequence ID" value="RKO94491.1"/>
    <property type="molecule type" value="Genomic_DNA"/>
</dbReference>
<evidence type="ECO:0000313" key="2">
    <source>
        <dbReference type="EMBL" id="RKO94491.1"/>
    </source>
</evidence>
<accession>A0A4P9WN15</accession>
<feature type="compositionally biased region" description="Basic and acidic residues" evidence="1">
    <location>
        <begin position="127"/>
        <end position="140"/>
    </location>
</feature>
<feature type="region of interest" description="Disordered" evidence="1">
    <location>
        <begin position="290"/>
        <end position="345"/>
    </location>
</feature>
<keyword evidence="3" id="KW-1185">Reference proteome</keyword>
<feature type="region of interest" description="Disordered" evidence="1">
    <location>
        <begin position="127"/>
        <end position="160"/>
    </location>
</feature>
<feature type="region of interest" description="Disordered" evidence="1">
    <location>
        <begin position="622"/>
        <end position="643"/>
    </location>
</feature>
<gene>
    <name evidence="2" type="ORF">BDK51DRAFT_42420</name>
</gene>
<feature type="region of interest" description="Disordered" evidence="1">
    <location>
        <begin position="414"/>
        <end position="465"/>
    </location>
</feature>
<organism evidence="2 3">
    <name type="scientific">Blyttiomyces helicus</name>
    <dbReference type="NCBI Taxonomy" id="388810"/>
    <lineage>
        <taxon>Eukaryota</taxon>
        <taxon>Fungi</taxon>
        <taxon>Fungi incertae sedis</taxon>
        <taxon>Chytridiomycota</taxon>
        <taxon>Chytridiomycota incertae sedis</taxon>
        <taxon>Chytridiomycetes</taxon>
        <taxon>Chytridiomycetes incertae sedis</taxon>
        <taxon>Blyttiomyces</taxon>
    </lineage>
</organism>
<evidence type="ECO:0000313" key="3">
    <source>
        <dbReference type="Proteomes" id="UP000269721"/>
    </source>
</evidence>
<reference evidence="3" key="1">
    <citation type="journal article" date="2018" name="Nat. Microbiol.">
        <title>Leveraging single-cell genomics to expand the fungal tree of life.</title>
        <authorList>
            <person name="Ahrendt S.R."/>
            <person name="Quandt C.A."/>
            <person name="Ciobanu D."/>
            <person name="Clum A."/>
            <person name="Salamov A."/>
            <person name="Andreopoulos B."/>
            <person name="Cheng J.F."/>
            <person name="Woyke T."/>
            <person name="Pelin A."/>
            <person name="Henrissat B."/>
            <person name="Reynolds N.K."/>
            <person name="Benny G.L."/>
            <person name="Smith M.E."/>
            <person name="James T.Y."/>
            <person name="Grigoriev I.V."/>
        </authorList>
    </citation>
    <scope>NUCLEOTIDE SEQUENCE [LARGE SCALE GENOMIC DNA]</scope>
</reference>
<feature type="region of interest" description="Disordered" evidence="1">
    <location>
        <begin position="499"/>
        <end position="524"/>
    </location>
</feature>
<feature type="compositionally biased region" description="Low complexity" evidence="1">
    <location>
        <begin position="297"/>
        <end position="312"/>
    </location>
</feature>
<dbReference type="AlphaFoldDB" id="A0A4P9WN15"/>
<feature type="compositionally biased region" description="Polar residues" evidence="1">
    <location>
        <begin position="622"/>
        <end position="633"/>
    </location>
</feature>
<protein>
    <submittedName>
        <fullName evidence="2">Uncharacterized protein</fullName>
    </submittedName>
</protein>
<feature type="compositionally biased region" description="Polar residues" evidence="1">
    <location>
        <begin position="141"/>
        <end position="160"/>
    </location>
</feature>
<proteinExistence type="predicted"/>
<feature type="region of interest" description="Disordered" evidence="1">
    <location>
        <begin position="230"/>
        <end position="269"/>
    </location>
</feature>